<comment type="caution">
    <text evidence="2">The sequence shown here is derived from an EMBL/GenBank/DDBJ whole genome shotgun (WGS) entry which is preliminary data.</text>
</comment>
<dbReference type="EMBL" id="JARQWQ010000003">
    <property type="protein sequence ID" value="KAK2573103.1"/>
    <property type="molecule type" value="Genomic_DNA"/>
</dbReference>
<keyword evidence="3" id="KW-1185">Reference proteome</keyword>
<gene>
    <name evidence="2" type="ORF">P5673_002138</name>
</gene>
<reference evidence="2" key="1">
    <citation type="journal article" date="2023" name="G3 (Bethesda)">
        <title>Whole genome assembly and annotation of the endangered Caribbean coral Acropora cervicornis.</title>
        <authorList>
            <person name="Selwyn J.D."/>
            <person name="Vollmer S.V."/>
        </authorList>
    </citation>
    <scope>NUCLEOTIDE SEQUENCE</scope>
    <source>
        <strain evidence="2">K2</strain>
    </source>
</reference>
<protein>
    <submittedName>
        <fullName evidence="2">Uncharacterized protein</fullName>
    </submittedName>
</protein>
<feature type="non-terminal residue" evidence="2">
    <location>
        <position position="1"/>
    </location>
</feature>
<evidence type="ECO:0000256" key="1">
    <source>
        <dbReference type="SAM" id="MobiDB-lite"/>
    </source>
</evidence>
<name>A0AAD9R4R2_ACRCE</name>
<accession>A0AAD9R4R2</accession>
<evidence type="ECO:0000313" key="2">
    <source>
        <dbReference type="EMBL" id="KAK2573103.1"/>
    </source>
</evidence>
<organism evidence="2 3">
    <name type="scientific">Acropora cervicornis</name>
    <name type="common">Staghorn coral</name>
    <dbReference type="NCBI Taxonomy" id="6130"/>
    <lineage>
        <taxon>Eukaryota</taxon>
        <taxon>Metazoa</taxon>
        <taxon>Cnidaria</taxon>
        <taxon>Anthozoa</taxon>
        <taxon>Hexacorallia</taxon>
        <taxon>Scleractinia</taxon>
        <taxon>Astrocoeniina</taxon>
        <taxon>Acroporidae</taxon>
        <taxon>Acropora</taxon>
    </lineage>
</organism>
<dbReference type="AlphaFoldDB" id="A0AAD9R4R2"/>
<feature type="compositionally biased region" description="Basic and acidic residues" evidence="1">
    <location>
        <begin position="26"/>
        <end position="36"/>
    </location>
</feature>
<evidence type="ECO:0000313" key="3">
    <source>
        <dbReference type="Proteomes" id="UP001249851"/>
    </source>
</evidence>
<reference evidence="2" key="2">
    <citation type="journal article" date="2023" name="Science">
        <title>Genomic signatures of disease resistance in endangered staghorn corals.</title>
        <authorList>
            <person name="Vollmer S.V."/>
            <person name="Selwyn J.D."/>
            <person name="Despard B.A."/>
            <person name="Roesel C.L."/>
        </authorList>
    </citation>
    <scope>NUCLEOTIDE SEQUENCE</scope>
    <source>
        <strain evidence="2">K2</strain>
    </source>
</reference>
<dbReference type="Proteomes" id="UP001249851">
    <property type="component" value="Unassembled WGS sequence"/>
</dbReference>
<feature type="region of interest" description="Disordered" evidence="1">
    <location>
        <begin position="1"/>
        <end position="36"/>
    </location>
</feature>
<proteinExistence type="predicted"/>
<feature type="compositionally biased region" description="Basic and acidic residues" evidence="1">
    <location>
        <begin position="1"/>
        <end position="16"/>
    </location>
</feature>
<sequence length="92" mass="10270">MEVSTHKEKVEGEQHKRGMALQLKQTNKETERQRDERQHQLALLQLLTRNAFTPTTSMQLSAGPVAYSPTGCDDPGQRDGRLLGWGYGAMSA</sequence>